<comment type="caution">
    <text evidence="1">The sequence shown here is derived from an EMBL/GenBank/DDBJ whole genome shotgun (WGS) entry which is preliminary data.</text>
</comment>
<sequence length="110" mass="12674">MHIPQECIYEVEAAMEQWTDKRIIDDVDLTSVLLFLLYVPKVLSQFGTTVKGFTCRQKNGQTLLTVKGWEGETPLVVFVTSGTPVGCMTRFLDLLEDDRLTWSKDRYPWI</sequence>
<protein>
    <submittedName>
        <fullName evidence="1">Uncharacterized protein</fullName>
    </submittedName>
</protein>
<accession>X1AL65</accession>
<name>X1AL65_9ZZZZ</name>
<proteinExistence type="predicted"/>
<dbReference type="EMBL" id="BART01003246">
    <property type="protein sequence ID" value="GAG73188.1"/>
    <property type="molecule type" value="Genomic_DNA"/>
</dbReference>
<organism evidence="1">
    <name type="scientific">marine sediment metagenome</name>
    <dbReference type="NCBI Taxonomy" id="412755"/>
    <lineage>
        <taxon>unclassified sequences</taxon>
        <taxon>metagenomes</taxon>
        <taxon>ecological metagenomes</taxon>
    </lineage>
</organism>
<dbReference type="AlphaFoldDB" id="X1AL65"/>
<evidence type="ECO:0000313" key="1">
    <source>
        <dbReference type="EMBL" id="GAG73188.1"/>
    </source>
</evidence>
<reference evidence="1" key="1">
    <citation type="journal article" date="2014" name="Front. Microbiol.">
        <title>High frequency of phylogenetically diverse reductive dehalogenase-homologous genes in deep subseafloor sedimentary metagenomes.</title>
        <authorList>
            <person name="Kawai M."/>
            <person name="Futagami T."/>
            <person name="Toyoda A."/>
            <person name="Takaki Y."/>
            <person name="Nishi S."/>
            <person name="Hori S."/>
            <person name="Arai W."/>
            <person name="Tsubouchi T."/>
            <person name="Morono Y."/>
            <person name="Uchiyama I."/>
            <person name="Ito T."/>
            <person name="Fujiyama A."/>
            <person name="Inagaki F."/>
            <person name="Takami H."/>
        </authorList>
    </citation>
    <scope>NUCLEOTIDE SEQUENCE</scope>
    <source>
        <strain evidence="1">Expedition CK06-06</strain>
    </source>
</reference>
<gene>
    <name evidence="1" type="ORF">S01H4_09137</name>
</gene>